<dbReference type="PANTHER" id="PTHR37019:SF1">
    <property type="entry name" value="EXPERA DOMAIN-CONTAINING PROTEIN"/>
    <property type="match status" value="1"/>
</dbReference>
<evidence type="ECO:0000313" key="3">
    <source>
        <dbReference type="Proteomes" id="UP000076837"/>
    </source>
</evidence>
<sequence length="159" mass="17876">MSRPQSSTRGIPSFYRVFFTILDPIICIWGAYMDFFDPRMVLSSHIIADTPDIGHIMILKQRGGAMLSFGFISAVLLRYTQDIKIWHIVEIALLLVDFAYFPAVFGALNAQTRVLPETWRAEDWGSLAITGTATLVRLAFLARAGFADEDEDVEAKKTQ</sequence>
<comment type="caution">
    <text evidence="2">The sequence shown here is derived from an EMBL/GenBank/DDBJ whole genome shotgun (WGS) entry which is preliminary data.</text>
</comment>
<dbReference type="InterPro" id="IPR056121">
    <property type="entry name" value="DUF7704"/>
</dbReference>
<proteinExistence type="predicted"/>
<dbReference type="Pfam" id="PF24803">
    <property type="entry name" value="DUF7704"/>
    <property type="match status" value="1"/>
</dbReference>
<dbReference type="EMBL" id="JYNV01000260">
    <property type="protein sequence ID" value="KZM20958.1"/>
    <property type="molecule type" value="Genomic_DNA"/>
</dbReference>
<protein>
    <recommendedName>
        <fullName evidence="1">DUF7704 domain-containing protein</fullName>
    </recommendedName>
</protein>
<feature type="domain" description="DUF7704" evidence="1">
    <location>
        <begin position="11"/>
        <end position="143"/>
    </location>
</feature>
<evidence type="ECO:0000313" key="2">
    <source>
        <dbReference type="EMBL" id="KZM20958.1"/>
    </source>
</evidence>
<accession>A0A163A3C3</accession>
<organism evidence="2 3">
    <name type="scientific">Didymella rabiei</name>
    <name type="common">Chickpea ascochyta blight fungus</name>
    <name type="synonym">Mycosphaerella rabiei</name>
    <dbReference type="NCBI Taxonomy" id="5454"/>
    <lineage>
        <taxon>Eukaryota</taxon>
        <taxon>Fungi</taxon>
        <taxon>Dikarya</taxon>
        <taxon>Ascomycota</taxon>
        <taxon>Pezizomycotina</taxon>
        <taxon>Dothideomycetes</taxon>
        <taxon>Pleosporomycetidae</taxon>
        <taxon>Pleosporales</taxon>
        <taxon>Pleosporineae</taxon>
        <taxon>Didymellaceae</taxon>
        <taxon>Ascochyta</taxon>
    </lineage>
</organism>
<dbReference type="AlphaFoldDB" id="A0A163A3C3"/>
<name>A0A163A3C3_DIDRA</name>
<reference evidence="2 3" key="1">
    <citation type="journal article" date="2016" name="Sci. Rep.">
        <title>Draft genome sequencing and secretome analysis of fungal phytopathogen Ascochyta rabiei provides insight into the necrotrophic effector repertoire.</title>
        <authorList>
            <person name="Verma S."/>
            <person name="Gazara R.K."/>
            <person name="Nizam S."/>
            <person name="Parween S."/>
            <person name="Chattopadhyay D."/>
            <person name="Verma P.K."/>
        </authorList>
    </citation>
    <scope>NUCLEOTIDE SEQUENCE [LARGE SCALE GENOMIC DNA]</scope>
    <source>
        <strain evidence="2 3">ArDII</strain>
    </source>
</reference>
<dbReference type="PANTHER" id="PTHR37019">
    <property type="entry name" value="CHROMOSOME 1, WHOLE GENOME SHOTGUN SEQUENCE"/>
    <property type="match status" value="1"/>
</dbReference>
<dbReference type="OrthoDB" id="5313995at2759"/>
<dbReference type="Proteomes" id="UP000076837">
    <property type="component" value="Unassembled WGS sequence"/>
</dbReference>
<keyword evidence="3" id="KW-1185">Reference proteome</keyword>
<evidence type="ECO:0000259" key="1">
    <source>
        <dbReference type="Pfam" id="PF24803"/>
    </source>
</evidence>
<gene>
    <name evidence="2" type="ORF">ST47_g7890</name>
</gene>